<feature type="compositionally biased region" description="Low complexity" evidence="1">
    <location>
        <begin position="30"/>
        <end position="48"/>
    </location>
</feature>
<evidence type="ECO:0000256" key="2">
    <source>
        <dbReference type="SAM" id="SignalP"/>
    </source>
</evidence>
<feature type="region of interest" description="Disordered" evidence="1">
    <location>
        <begin position="28"/>
        <end position="50"/>
    </location>
</feature>
<dbReference type="Gene3D" id="3.40.710.10">
    <property type="entry name" value="DD-peptidase/beta-lactamase superfamily"/>
    <property type="match status" value="1"/>
</dbReference>
<evidence type="ECO:0000259" key="3">
    <source>
        <dbReference type="Pfam" id="PF13354"/>
    </source>
</evidence>
<dbReference type="Pfam" id="PF13354">
    <property type="entry name" value="Beta-lactamase2"/>
    <property type="match status" value="1"/>
</dbReference>
<organism evidence="4 5">
    <name type="scientific">Streptomyces decoyicus</name>
    <dbReference type="NCBI Taxonomy" id="249567"/>
    <lineage>
        <taxon>Bacteria</taxon>
        <taxon>Bacillati</taxon>
        <taxon>Actinomycetota</taxon>
        <taxon>Actinomycetes</taxon>
        <taxon>Kitasatosporales</taxon>
        <taxon>Streptomycetaceae</taxon>
        <taxon>Streptomyces</taxon>
    </lineage>
</organism>
<sequence>MISSQRRTVIAAATLVLASGLLSGCTGSGDTDSARPASSTASTPTDPAASRERAAKALAQVERRFHARLGVYMLDTGTGRTVTYRAGERFAHASTFKALASGIVLKRSTDDELNRVIHYSASDLEEYAPITKRHVGTGMTLRDLVKAALQYSDNTAANLLLDQLGGPAGLQKALRAMGDTTTRVDRTEPALNEAKPGDTRDTSTPRALGTDLRGFVLGDALPEGRRQLLTSWLRGNTTGGPYIRAGVPSGWKVGDKTGNGGYGTRNDIAIVWPNSGAPIVVAVLSDRGAKDAASDDALIKDATKAGLAALR</sequence>
<evidence type="ECO:0000313" key="5">
    <source>
        <dbReference type="Proteomes" id="UP001344251"/>
    </source>
</evidence>
<keyword evidence="2" id="KW-0732">Signal</keyword>
<dbReference type="Proteomes" id="UP001344251">
    <property type="component" value="Chromosome"/>
</dbReference>
<evidence type="ECO:0000313" key="4">
    <source>
        <dbReference type="EMBL" id="WSB67194.1"/>
    </source>
</evidence>
<proteinExistence type="predicted"/>
<keyword evidence="5" id="KW-1185">Reference proteome</keyword>
<dbReference type="EMBL" id="CP109106">
    <property type="protein sequence ID" value="WSB67194.1"/>
    <property type="molecule type" value="Genomic_DNA"/>
</dbReference>
<feature type="signal peptide" evidence="2">
    <location>
        <begin position="1"/>
        <end position="28"/>
    </location>
</feature>
<reference evidence="4 5" key="1">
    <citation type="submission" date="2022-10" db="EMBL/GenBank/DDBJ databases">
        <title>The complete genomes of actinobacterial strains from the NBC collection.</title>
        <authorList>
            <person name="Joergensen T.S."/>
            <person name="Alvarez Arevalo M."/>
            <person name="Sterndorff E.B."/>
            <person name="Faurdal D."/>
            <person name="Vuksanovic O."/>
            <person name="Mourched A.-S."/>
            <person name="Charusanti P."/>
            <person name="Shaw S."/>
            <person name="Blin K."/>
            <person name="Weber T."/>
        </authorList>
    </citation>
    <scope>NUCLEOTIDE SEQUENCE [LARGE SCALE GENOMIC DNA]</scope>
    <source>
        <strain evidence="4 5">NBC 01774</strain>
    </source>
</reference>
<name>A0ABZ1FA33_9ACTN</name>
<dbReference type="GO" id="GO:0008800">
    <property type="term" value="F:beta-lactamase activity"/>
    <property type="evidence" value="ECO:0007669"/>
    <property type="project" value="UniProtKB-EC"/>
</dbReference>
<feature type="domain" description="Beta-lactamase class A catalytic" evidence="3">
    <location>
        <begin position="70"/>
        <end position="284"/>
    </location>
</feature>
<dbReference type="InterPro" id="IPR012338">
    <property type="entry name" value="Beta-lactam/transpept-like"/>
</dbReference>
<dbReference type="RefSeq" id="WP_326616435.1">
    <property type="nucleotide sequence ID" value="NZ_CP109106.1"/>
</dbReference>
<evidence type="ECO:0000256" key="1">
    <source>
        <dbReference type="SAM" id="MobiDB-lite"/>
    </source>
</evidence>
<keyword evidence="4" id="KW-0378">Hydrolase</keyword>
<dbReference type="EC" id="3.5.2.6" evidence="4"/>
<dbReference type="PANTHER" id="PTHR35333">
    <property type="entry name" value="BETA-LACTAMASE"/>
    <property type="match status" value="1"/>
</dbReference>
<accession>A0ABZ1FA33</accession>
<dbReference type="NCBIfam" id="NF033103">
    <property type="entry name" value="bla_class_A"/>
    <property type="match status" value="1"/>
</dbReference>
<protein>
    <submittedName>
        <fullName evidence="4">Class A beta-lactamase</fullName>
        <ecNumber evidence="4">3.5.2.6</ecNumber>
    </submittedName>
</protein>
<dbReference type="InterPro" id="IPR000871">
    <property type="entry name" value="Beta-lactam_class-A"/>
</dbReference>
<dbReference type="PANTHER" id="PTHR35333:SF3">
    <property type="entry name" value="BETA-LACTAMASE-TYPE TRANSPEPTIDASE FOLD CONTAINING PROTEIN"/>
    <property type="match status" value="1"/>
</dbReference>
<dbReference type="SUPFAM" id="SSF56601">
    <property type="entry name" value="beta-lactamase/transpeptidase-like"/>
    <property type="match status" value="1"/>
</dbReference>
<dbReference type="PROSITE" id="PS51257">
    <property type="entry name" value="PROKAR_LIPOPROTEIN"/>
    <property type="match status" value="1"/>
</dbReference>
<feature type="region of interest" description="Disordered" evidence="1">
    <location>
        <begin position="179"/>
        <end position="208"/>
    </location>
</feature>
<feature type="chain" id="PRO_5046645474" evidence="2">
    <location>
        <begin position="29"/>
        <end position="311"/>
    </location>
</feature>
<gene>
    <name evidence="4" type="primary">bla</name>
    <name evidence="4" type="ORF">OG863_04050</name>
</gene>
<dbReference type="InterPro" id="IPR045155">
    <property type="entry name" value="Beta-lactam_cat"/>
</dbReference>
<dbReference type="PRINTS" id="PR00118">
    <property type="entry name" value="BLACTAMASEA"/>
</dbReference>